<evidence type="ECO:0000313" key="2">
    <source>
        <dbReference type="Ensembl" id="ENSONIP00000072565.1"/>
    </source>
</evidence>
<dbReference type="GeneTree" id="ENSGT00940000167124"/>
<dbReference type="Ensembl" id="ENSONIT00000049410.1">
    <property type="protein sequence ID" value="ENSONIP00000072565.1"/>
    <property type="gene ID" value="ENSONIG00000038219.1"/>
</dbReference>
<dbReference type="AlphaFoldDB" id="A0A669EI51"/>
<reference evidence="2" key="2">
    <citation type="submission" date="2025-09" db="UniProtKB">
        <authorList>
            <consortium name="Ensembl"/>
        </authorList>
    </citation>
    <scope>IDENTIFICATION</scope>
</reference>
<protein>
    <submittedName>
        <fullName evidence="2">Uncharacterized protein</fullName>
    </submittedName>
</protein>
<dbReference type="Proteomes" id="UP000005207">
    <property type="component" value="Unplaced"/>
</dbReference>
<feature type="transmembrane region" description="Helical" evidence="1">
    <location>
        <begin position="129"/>
        <end position="154"/>
    </location>
</feature>
<keyword evidence="1" id="KW-0812">Transmembrane</keyword>
<keyword evidence="3" id="KW-1185">Reference proteome</keyword>
<sequence>TTTTIIITHTPLGVSTTHAPRTGGRTRVKGNRRLNDAVFQFSHISHSTQEHLKKVYSSLAICMCLAAVGSYVYIYLVARLVTVSAASPLAVLGLLICLATERKRLAFLEGFAFALYDTHRGHLFLRGTLMSGCSILFLVSLTNVFFGSTLLFEANTYLGLLLIIEKAENGDEDYIWHCVTLFDDFISIFRRLMIILYTKEKAKKTKTVSERILCKIIPTDSRLMQSATSRFSRPSEDFAIPQLQYVDVVGLSDGCLVISVGALGGSLVQPQYVGGVVGLGDGSVGCGVRALGGSLLLSIVGSIGGHQLCAQSV</sequence>
<dbReference type="InParanoid" id="A0A669EI51"/>
<name>A0A669EI51_ORENI</name>
<evidence type="ECO:0000313" key="3">
    <source>
        <dbReference type="Proteomes" id="UP000005207"/>
    </source>
</evidence>
<evidence type="ECO:0000256" key="1">
    <source>
        <dbReference type="SAM" id="Phobius"/>
    </source>
</evidence>
<keyword evidence="1" id="KW-0472">Membrane</keyword>
<accession>A0A669EI51</accession>
<feature type="transmembrane region" description="Helical" evidence="1">
    <location>
        <begin position="80"/>
        <end position="99"/>
    </location>
</feature>
<keyword evidence="1" id="KW-1133">Transmembrane helix</keyword>
<organism evidence="2 3">
    <name type="scientific">Oreochromis niloticus</name>
    <name type="common">Nile tilapia</name>
    <name type="synonym">Tilapia nilotica</name>
    <dbReference type="NCBI Taxonomy" id="8128"/>
    <lineage>
        <taxon>Eukaryota</taxon>
        <taxon>Metazoa</taxon>
        <taxon>Chordata</taxon>
        <taxon>Craniata</taxon>
        <taxon>Vertebrata</taxon>
        <taxon>Euteleostomi</taxon>
        <taxon>Actinopterygii</taxon>
        <taxon>Neopterygii</taxon>
        <taxon>Teleostei</taxon>
        <taxon>Neoteleostei</taxon>
        <taxon>Acanthomorphata</taxon>
        <taxon>Ovalentaria</taxon>
        <taxon>Cichlomorphae</taxon>
        <taxon>Cichliformes</taxon>
        <taxon>Cichlidae</taxon>
        <taxon>African cichlids</taxon>
        <taxon>Pseudocrenilabrinae</taxon>
        <taxon>Oreochromini</taxon>
        <taxon>Oreochromis</taxon>
    </lineage>
</organism>
<reference evidence="2" key="1">
    <citation type="submission" date="2025-08" db="UniProtKB">
        <authorList>
            <consortium name="Ensembl"/>
        </authorList>
    </citation>
    <scope>IDENTIFICATION</scope>
</reference>
<proteinExistence type="predicted"/>
<feature type="transmembrane region" description="Helical" evidence="1">
    <location>
        <begin position="55"/>
        <end position="74"/>
    </location>
</feature>